<protein>
    <submittedName>
        <fullName evidence="1">Uncharacterized protein</fullName>
    </submittedName>
</protein>
<name>A0A5B7GCZ8_PORTR</name>
<dbReference type="Proteomes" id="UP000324222">
    <property type="component" value="Unassembled WGS sequence"/>
</dbReference>
<comment type="caution">
    <text evidence="1">The sequence shown here is derived from an EMBL/GenBank/DDBJ whole genome shotgun (WGS) entry which is preliminary data.</text>
</comment>
<accession>A0A5B7GCZ8</accession>
<gene>
    <name evidence="1" type="ORF">E2C01_049177</name>
</gene>
<organism evidence="1 2">
    <name type="scientific">Portunus trituberculatus</name>
    <name type="common">Swimming crab</name>
    <name type="synonym">Neptunus trituberculatus</name>
    <dbReference type="NCBI Taxonomy" id="210409"/>
    <lineage>
        <taxon>Eukaryota</taxon>
        <taxon>Metazoa</taxon>
        <taxon>Ecdysozoa</taxon>
        <taxon>Arthropoda</taxon>
        <taxon>Crustacea</taxon>
        <taxon>Multicrustacea</taxon>
        <taxon>Malacostraca</taxon>
        <taxon>Eumalacostraca</taxon>
        <taxon>Eucarida</taxon>
        <taxon>Decapoda</taxon>
        <taxon>Pleocyemata</taxon>
        <taxon>Brachyura</taxon>
        <taxon>Eubrachyura</taxon>
        <taxon>Portunoidea</taxon>
        <taxon>Portunidae</taxon>
        <taxon>Portuninae</taxon>
        <taxon>Portunus</taxon>
    </lineage>
</organism>
<dbReference type="AlphaFoldDB" id="A0A5B7GCZ8"/>
<evidence type="ECO:0000313" key="2">
    <source>
        <dbReference type="Proteomes" id="UP000324222"/>
    </source>
</evidence>
<keyword evidence="2" id="KW-1185">Reference proteome</keyword>
<dbReference type="EMBL" id="VSRR010013006">
    <property type="protein sequence ID" value="MPC55245.1"/>
    <property type="molecule type" value="Genomic_DNA"/>
</dbReference>
<evidence type="ECO:0000313" key="1">
    <source>
        <dbReference type="EMBL" id="MPC55245.1"/>
    </source>
</evidence>
<reference evidence="1 2" key="1">
    <citation type="submission" date="2019-05" db="EMBL/GenBank/DDBJ databases">
        <title>Another draft genome of Portunus trituberculatus and its Hox gene families provides insights of decapod evolution.</title>
        <authorList>
            <person name="Jeong J.-H."/>
            <person name="Song I."/>
            <person name="Kim S."/>
            <person name="Choi T."/>
            <person name="Kim D."/>
            <person name="Ryu S."/>
            <person name="Kim W."/>
        </authorList>
    </citation>
    <scope>NUCLEOTIDE SEQUENCE [LARGE SCALE GENOMIC DNA]</scope>
    <source>
        <tissue evidence="1">Muscle</tissue>
    </source>
</reference>
<proteinExistence type="predicted"/>
<sequence>MYDGVFKLISGGGWPAGVLGGRGGGAVQTPCDGPGRLRLVLLISSGASLGLVRGSCVTARSTSQRPGATKRC</sequence>